<evidence type="ECO:0000256" key="4">
    <source>
        <dbReference type="ARBA" id="ARBA00022692"/>
    </source>
</evidence>
<sequence length="144" mass="15814">MSVFQSTNRLINTLGDNLQTLAWTIMRVLSSAMFMTHGWAKLFGERAQPMFGGMDFFGIDVGINMLWVAGVIELFVAGLVAIGLCTRYAALLCAILMAMAYATAHPAWFPTLNNGELAAMYFVVYLVLFCFGAGKISVDALIRR</sequence>
<reference evidence="8" key="2">
    <citation type="submission" date="2020-09" db="EMBL/GenBank/DDBJ databases">
        <authorList>
            <person name="Sun Q."/>
            <person name="Zhou Y."/>
        </authorList>
    </citation>
    <scope>NUCLEOTIDE SEQUENCE</scope>
    <source>
        <strain evidence="8">CGMCC 1.15425</strain>
    </source>
</reference>
<name>A0A917GRM6_9GAMM</name>
<gene>
    <name evidence="8" type="ORF">GCM10011403_10620</name>
</gene>
<proteinExistence type="inferred from homology"/>
<organism evidence="8 9">
    <name type="scientific">Pseudohongiella nitratireducens</name>
    <dbReference type="NCBI Taxonomy" id="1768907"/>
    <lineage>
        <taxon>Bacteria</taxon>
        <taxon>Pseudomonadati</taxon>
        <taxon>Pseudomonadota</taxon>
        <taxon>Gammaproteobacteria</taxon>
        <taxon>Pseudomonadales</taxon>
        <taxon>Pseudohongiellaceae</taxon>
        <taxon>Pseudohongiella</taxon>
    </lineage>
</organism>
<dbReference type="EMBL" id="BMIY01000004">
    <property type="protein sequence ID" value="GGG55407.1"/>
    <property type="molecule type" value="Genomic_DNA"/>
</dbReference>
<feature type="transmembrane region" description="Helical" evidence="7">
    <location>
        <begin position="89"/>
        <end position="108"/>
    </location>
</feature>
<comment type="caution">
    <text evidence="8">The sequence shown here is derived from an EMBL/GenBank/DDBJ whole genome shotgun (WGS) entry which is preliminary data.</text>
</comment>
<dbReference type="GO" id="GO:0005886">
    <property type="term" value="C:plasma membrane"/>
    <property type="evidence" value="ECO:0007669"/>
    <property type="project" value="UniProtKB-SubCell"/>
</dbReference>
<keyword evidence="5 7" id="KW-1133">Transmembrane helix</keyword>
<evidence type="ECO:0008006" key="10">
    <source>
        <dbReference type="Google" id="ProtNLM"/>
    </source>
</evidence>
<comment type="similarity">
    <text evidence="2">Belongs to the DoxX family.</text>
</comment>
<evidence type="ECO:0000256" key="5">
    <source>
        <dbReference type="ARBA" id="ARBA00022989"/>
    </source>
</evidence>
<dbReference type="PANTHER" id="PTHR33452">
    <property type="entry name" value="OXIDOREDUCTASE CATD-RELATED"/>
    <property type="match status" value="1"/>
</dbReference>
<evidence type="ECO:0000256" key="3">
    <source>
        <dbReference type="ARBA" id="ARBA00022475"/>
    </source>
</evidence>
<feature type="transmembrane region" description="Helical" evidence="7">
    <location>
        <begin position="21"/>
        <end position="42"/>
    </location>
</feature>
<dbReference type="Proteomes" id="UP000627715">
    <property type="component" value="Unassembled WGS sequence"/>
</dbReference>
<dbReference type="PANTHER" id="PTHR33452:SF4">
    <property type="entry name" value="BLL4328 PROTEIN"/>
    <property type="match status" value="1"/>
</dbReference>
<reference evidence="8" key="1">
    <citation type="journal article" date="2014" name="Int. J. Syst. Evol. Microbiol.">
        <title>Complete genome sequence of Corynebacterium casei LMG S-19264T (=DSM 44701T), isolated from a smear-ripened cheese.</title>
        <authorList>
            <consortium name="US DOE Joint Genome Institute (JGI-PGF)"/>
            <person name="Walter F."/>
            <person name="Albersmeier A."/>
            <person name="Kalinowski J."/>
            <person name="Ruckert C."/>
        </authorList>
    </citation>
    <scope>NUCLEOTIDE SEQUENCE</scope>
    <source>
        <strain evidence="8">CGMCC 1.15425</strain>
    </source>
</reference>
<keyword evidence="9" id="KW-1185">Reference proteome</keyword>
<keyword evidence="3" id="KW-1003">Cell membrane</keyword>
<feature type="transmembrane region" description="Helical" evidence="7">
    <location>
        <begin position="120"/>
        <end position="142"/>
    </location>
</feature>
<dbReference type="InterPro" id="IPR032808">
    <property type="entry name" value="DoxX"/>
</dbReference>
<keyword evidence="6 7" id="KW-0472">Membrane</keyword>
<dbReference type="InterPro" id="IPR051907">
    <property type="entry name" value="DoxX-like_oxidoreductase"/>
</dbReference>
<evidence type="ECO:0000256" key="7">
    <source>
        <dbReference type="SAM" id="Phobius"/>
    </source>
</evidence>
<protein>
    <recommendedName>
        <fullName evidence="10">DoxX family protein</fullName>
    </recommendedName>
</protein>
<comment type="subcellular location">
    <subcellularLocation>
        <location evidence="1">Cell membrane</location>
        <topology evidence="1">Multi-pass membrane protein</topology>
    </subcellularLocation>
</comment>
<dbReference type="OrthoDB" id="346004at2"/>
<dbReference type="AlphaFoldDB" id="A0A917GRM6"/>
<evidence type="ECO:0000256" key="6">
    <source>
        <dbReference type="ARBA" id="ARBA00023136"/>
    </source>
</evidence>
<keyword evidence="4 7" id="KW-0812">Transmembrane</keyword>
<evidence type="ECO:0000256" key="2">
    <source>
        <dbReference type="ARBA" id="ARBA00006679"/>
    </source>
</evidence>
<evidence type="ECO:0000313" key="8">
    <source>
        <dbReference type="EMBL" id="GGG55407.1"/>
    </source>
</evidence>
<accession>A0A917GRM6</accession>
<evidence type="ECO:0000256" key="1">
    <source>
        <dbReference type="ARBA" id="ARBA00004651"/>
    </source>
</evidence>
<feature type="transmembrane region" description="Helical" evidence="7">
    <location>
        <begin position="62"/>
        <end position="82"/>
    </location>
</feature>
<dbReference type="RefSeq" id="WP_157885696.1">
    <property type="nucleotide sequence ID" value="NZ_BMIY01000004.1"/>
</dbReference>
<evidence type="ECO:0000313" key="9">
    <source>
        <dbReference type="Proteomes" id="UP000627715"/>
    </source>
</evidence>
<dbReference type="Pfam" id="PF07681">
    <property type="entry name" value="DoxX"/>
    <property type="match status" value="1"/>
</dbReference>